<keyword evidence="3" id="KW-1185">Reference proteome</keyword>
<comment type="caution">
    <text evidence="2">The sequence shown here is derived from an EMBL/GenBank/DDBJ whole genome shotgun (WGS) entry which is preliminary data.</text>
</comment>
<proteinExistence type="predicted"/>
<accession>A0ABV4QE18</accession>
<keyword evidence="1" id="KW-0472">Membrane</keyword>
<keyword evidence="1" id="KW-0812">Transmembrane</keyword>
<dbReference type="Proteomes" id="UP001569963">
    <property type="component" value="Unassembled WGS sequence"/>
</dbReference>
<keyword evidence="1" id="KW-1133">Transmembrane helix</keyword>
<evidence type="ECO:0000313" key="2">
    <source>
        <dbReference type="EMBL" id="MFA1540640.1"/>
    </source>
</evidence>
<feature type="transmembrane region" description="Helical" evidence="1">
    <location>
        <begin position="41"/>
        <end position="60"/>
    </location>
</feature>
<gene>
    <name evidence="2" type="ORF">SM611_17065</name>
</gene>
<evidence type="ECO:0000313" key="3">
    <source>
        <dbReference type="Proteomes" id="UP001569963"/>
    </source>
</evidence>
<reference evidence="2 3" key="1">
    <citation type="submission" date="2023-11" db="EMBL/GenBank/DDBJ databases">
        <title>Actinomadura monticuli sp. nov., isolated from volcanic ash.</title>
        <authorList>
            <person name="Lee S.D."/>
            <person name="Yang H."/>
            <person name="Kim I.S."/>
        </authorList>
    </citation>
    <scope>NUCLEOTIDE SEQUENCE [LARGE SCALE GENOMIC DNA]</scope>
    <source>
        <strain evidence="2 3">DLS-62</strain>
    </source>
</reference>
<evidence type="ECO:0000256" key="1">
    <source>
        <dbReference type="SAM" id="Phobius"/>
    </source>
</evidence>
<protein>
    <submittedName>
        <fullName evidence="2">Uncharacterized protein</fullName>
    </submittedName>
</protein>
<dbReference type="EMBL" id="JAXCEI010000007">
    <property type="protein sequence ID" value="MFA1540640.1"/>
    <property type="molecule type" value="Genomic_DNA"/>
</dbReference>
<name>A0ABV4QE18_9ACTN</name>
<organism evidence="2 3">
    <name type="scientific">Actinomadura monticuli</name>
    <dbReference type="NCBI Taxonomy" id="3097367"/>
    <lineage>
        <taxon>Bacteria</taxon>
        <taxon>Bacillati</taxon>
        <taxon>Actinomycetota</taxon>
        <taxon>Actinomycetes</taxon>
        <taxon>Streptosporangiales</taxon>
        <taxon>Thermomonosporaceae</taxon>
        <taxon>Actinomadura</taxon>
    </lineage>
</organism>
<dbReference type="RefSeq" id="WP_371950551.1">
    <property type="nucleotide sequence ID" value="NZ_JAXCEI010000007.1"/>
</dbReference>
<sequence length="76" mass="7765">MTLHEPEIASLLRLEAYDTSGGADAALAAPAPGRSRVWTDLALIVCVIALALLGAIVIGVEMSRLAASPGPCLAPR</sequence>